<protein>
    <submittedName>
        <fullName evidence="1">Predicted hydrocarbon binding protein, contains 4VR domain</fullName>
    </submittedName>
</protein>
<dbReference type="SUPFAM" id="SSF111126">
    <property type="entry name" value="Ligand-binding domain in the NO signalling and Golgi transport"/>
    <property type="match status" value="1"/>
</dbReference>
<keyword evidence="2" id="KW-1185">Reference proteome</keyword>
<accession>A0A1I3Y045</accession>
<dbReference type="InterPro" id="IPR019642">
    <property type="entry name" value="DUF2507"/>
</dbReference>
<dbReference type="InterPro" id="IPR024096">
    <property type="entry name" value="NO_sig/Golgi_transp_ligand-bd"/>
</dbReference>
<name>A0A1I3Y045_9LACT</name>
<sequence>MSEQKMEIQQFESLILLRDRLISNLLGEDIDAILYWAGKDLARNQPVETEIDIIKLFGHYSFGSLSLIEDKKNRKVYKLTGEIVEQRLENSQNPSFSLETGYLSQQLQKLYNIYSEGIYEIKRKKKEVLLTIQMDPKEPVPSV</sequence>
<dbReference type="RefSeq" id="WP_177206359.1">
    <property type="nucleotide sequence ID" value="NZ_FOSJ01000018.1"/>
</dbReference>
<dbReference type="Gene3D" id="3.30.1380.20">
    <property type="entry name" value="Trafficking protein particle complex subunit 3"/>
    <property type="match status" value="1"/>
</dbReference>
<reference evidence="2" key="1">
    <citation type="submission" date="2016-10" db="EMBL/GenBank/DDBJ databases">
        <authorList>
            <person name="Varghese N."/>
            <person name="Submissions S."/>
        </authorList>
    </citation>
    <scope>NUCLEOTIDE SEQUENCE [LARGE SCALE GENOMIC DNA]</scope>
    <source>
        <strain evidence="2">DSM 16108</strain>
    </source>
</reference>
<dbReference type="Pfam" id="PF10702">
    <property type="entry name" value="DUF2507"/>
    <property type="match status" value="1"/>
</dbReference>
<evidence type="ECO:0000313" key="1">
    <source>
        <dbReference type="EMBL" id="SFK25123.1"/>
    </source>
</evidence>
<dbReference type="Proteomes" id="UP000199589">
    <property type="component" value="Unassembled WGS sequence"/>
</dbReference>
<organism evidence="1 2">
    <name type="scientific">Marinilactibacillus piezotolerans</name>
    <dbReference type="NCBI Taxonomy" id="258723"/>
    <lineage>
        <taxon>Bacteria</taxon>
        <taxon>Bacillati</taxon>
        <taxon>Bacillota</taxon>
        <taxon>Bacilli</taxon>
        <taxon>Lactobacillales</taxon>
        <taxon>Carnobacteriaceae</taxon>
        <taxon>Marinilactibacillus</taxon>
    </lineage>
</organism>
<gene>
    <name evidence="1" type="ORF">SAMN04488569_10189</name>
</gene>
<dbReference type="AlphaFoldDB" id="A0A1I3Y045"/>
<evidence type="ECO:0000313" key="2">
    <source>
        <dbReference type="Proteomes" id="UP000199589"/>
    </source>
</evidence>
<proteinExistence type="predicted"/>
<dbReference type="EMBL" id="FOSJ01000018">
    <property type="protein sequence ID" value="SFK25123.1"/>
    <property type="molecule type" value="Genomic_DNA"/>
</dbReference>